<keyword evidence="2" id="KW-0472">Membrane</keyword>
<gene>
    <name evidence="4" type="ORF">Poli38472_010996</name>
</gene>
<dbReference type="Proteomes" id="UP000794436">
    <property type="component" value="Unassembled WGS sequence"/>
</dbReference>
<keyword evidence="2" id="KW-0812">Transmembrane</keyword>
<dbReference type="OrthoDB" id="165219at2759"/>
<sequence length="667" mass="74070">MRWWMALTTALVLLDARDLWFKTQWLSVDGGDGFVSTSTHTLASEAPEMLSPSTVNVTTGTRLQRSSGWTSFLDKCESVQPMQVHGSTSVSPFLHARLSNCHSGSGQSDGSILLPEILVSSSVRADSMAWTACQLLHFNRRPPICHETLVLDFRRRFGGQLRPMSSPTANLPRAWLAEPMSEAEDELLLLLDVLSKSAPMAAVVCVEGFASSAFDDPSAPFTPSLFGCASPTVFLSAIVGVHATGFAALHRQFAWLTIHDLDILDLHITLRRHAESAFRVTKDPRSSTLTLTHESHMRVNVSGALFHVLVAVDWALLLLHARSAIELVWLVVHTGDKPTSSSTASLFLTSLYRSPSVIALTTASRLLSWLLVIHIATVWTHCDDFWTQLHASLSILRVWPLVLFALRGLWNLFVFASEARAYSTLQHTHVSPMELILVTASTVWILLRALIIHIDNEVLTVDQPYWRDATVFPEQLAVSNGFYDDQDGLPVASTGPLLTVLYTPLVWVLVVALLLTTLLLIARYAYYRRQDSQASTQKQVDGALPTTLPPLYPATYARLPSEELLNTPIRAKQLVRSTRTLECTMFSSSRTGIKFLSSTQYLEHGVWLKDGQYLRTRTGFRDLVQPKIHVDDHHALVGHDLATHDTSDSPDSPAKRRRMSTHVPKLG</sequence>
<organism evidence="4 5">
    <name type="scientific">Pythium oligandrum</name>
    <name type="common">Mycoparasitic fungus</name>
    <dbReference type="NCBI Taxonomy" id="41045"/>
    <lineage>
        <taxon>Eukaryota</taxon>
        <taxon>Sar</taxon>
        <taxon>Stramenopiles</taxon>
        <taxon>Oomycota</taxon>
        <taxon>Peronosporomycetes</taxon>
        <taxon>Pythiales</taxon>
        <taxon>Pythiaceae</taxon>
        <taxon>Pythium</taxon>
    </lineage>
</organism>
<accession>A0A8K1FKQ0</accession>
<evidence type="ECO:0000256" key="3">
    <source>
        <dbReference type="SAM" id="SignalP"/>
    </source>
</evidence>
<evidence type="ECO:0000256" key="2">
    <source>
        <dbReference type="SAM" id="Phobius"/>
    </source>
</evidence>
<name>A0A8K1FKQ0_PYTOL</name>
<keyword evidence="3" id="KW-0732">Signal</keyword>
<keyword evidence="5" id="KW-1185">Reference proteome</keyword>
<feature type="signal peptide" evidence="3">
    <location>
        <begin position="1"/>
        <end position="16"/>
    </location>
</feature>
<feature type="chain" id="PRO_5035420953" description="Transmembrane protein" evidence="3">
    <location>
        <begin position="17"/>
        <end position="667"/>
    </location>
</feature>
<evidence type="ECO:0008006" key="6">
    <source>
        <dbReference type="Google" id="ProtNLM"/>
    </source>
</evidence>
<reference evidence="4" key="1">
    <citation type="submission" date="2019-03" db="EMBL/GenBank/DDBJ databases">
        <title>Long read genome sequence of the mycoparasitic Pythium oligandrum ATCC 38472 isolated from sugarbeet rhizosphere.</title>
        <authorList>
            <person name="Gaulin E."/>
        </authorList>
    </citation>
    <scope>NUCLEOTIDE SEQUENCE</scope>
    <source>
        <strain evidence="4">ATCC 38472_TT</strain>
    </source>
</reference>
<feature type="region of interest" description="Disordered" evidence="1">
    <location>
        <begin position="641"/>
        <end position="667"/>
    </location>
</feature>
<protein>
    <recommendedName>
        <fullName evidence="6">Transmembrane protein</fullName>
    </recommendedName>
</protein>
<evidence type="ECO:0000313" key="5">
    <source>
        <dbReference type="Proteomes" id="UP000794436"/>
    </source>
</evidence>
<keyword evidence="2" id="KW-1133">Transmembrane helix</keyword>
<dbReference type="EMBL" id="SPLM01000075">
    <property type="protein sequence ID" value="TMW61933.1"/>
    <property type="molecule type" value="Genomic_DNA"/>
</dbReference>
<proteinExistence type="predicted"/>
<feature type="transmembrane region" description="Helical" evidence="2">
    <location>
        <begin position="505"/>
        <end position="526"/>
    </location>
</feature>
<evidence type="ECO:0000313" key="4">
    <source>
        <dbReference type="EMBL" id="TMW61933.1"/>
    </source>
</evidence>
<comment type="caution">
    <text evidence="4">The sequence shown here is derived from an EMBL/GenBank/DDBJ whole genome shotgun (WGS) entry which is preliminary data.</text>
</comment>
<feature type="transmembrane region" description="Helical" evidence="2">
    <location>
        <begin position="396"/>
        <end position="415"/>
    </location>
</feature>
<feature type="transmembrane region" description="Helical" evidence="2">
    <location>
        <begin position="357"/>
        <end position="376"/>
    </location>
</feature>
<dbReference type="AlphaFoldDB" id="A0A8K1FKQ0"/>
<feature type="transmembrane region" description="Helical" evidence="2">
    <location>
        <begin position="435"/>
        <end position="454"/>
    </location>
</feature>
<evidence type="ECO:0000256" key="1">
    <source>
        <dbReference type="SAM" id="MobiDB-lite"/>
    </source>
</evidence>